<evidence type="ECO:0000313" key="2">
    <source>
        <dbReference type="EMBL" id="SEO88752.1"/>
    </source>
</evidence>
<organism evidence="1 3">
    <name type="scientific">Rhizobium tibeticum</name>
    <dbReference type="NCBI Taxonomy" id="501024"/>
    <lineage>
        <taxon>Bacteria</taxon>
        <taxon>Pseudomonadati</taxon>
        <taxon>Pseudomonadota</taxon>
        <taxon>Alphaproteobacteria</taxon>
        <taxon>Hyphomicrobiales</taxon>
        <taxon>Rhizobiaceae</taxon>
        <taxon>Rhizobium/Agrobacterium group</taxon>
        <taxon>Rhizobium</taxon>
    </lineage>
</organism>
<protein>
    <submittedName>
        <fullName evidence="1">Uncharacterized protein</fullName>
    </submittedName>
</protein>
<gene>
    <name evidence="1" type="ORF">RTCCBAU85039_5144</name>
    <name evidence="2" type="ORF">SAMN05216228_102843</name>
</gene>
<evidence type="ECO:0000313" key="1">
    <source>
        <dbReference type="EMBL" id="SEI14795.1"/>
    </source>
</evidence>
<name>A0A1H8TCY3_9HYPH</name>
<keyword evidence="4" id="KW-1185">Reference proteome</keyword>
<evidence type="ECO:0000313" key="4">
    <source>
        <dbReference type="Proteomes" id="UP000198939"/>
    </source>
</evidence>
<dbReference type="AlphaFoldDB" id="A0A1H8TCY3"/>
<reference evidence="1" key="3">
    <citation type="submission" date="2016-10" db="EMBL/GenBank/DDBJ databases">
        <authorList>
            <person name="de Groot N.N."/>
        </authorList>
    </citation>
    <scope>NUCLEOTIDE SEQUENCE [LARGE SCALE GENOMIC DNA]</scope>
    <source>
        <strain evidence="1">CCBAU85039</strain>
    </source>
</reference>
<reference evidence="2 4" key="2">
    <citation type="submission" date="2016-10" db="EMBL/GenBank/DDBJ databases">
        <authorList>
            <person name="Varghese N."/>
            <person name="Submissions S."/>
        </authorList>
    </citation>
    <scope>NUCLEOTIDE SEQUENCE [LARGE SCALE GENOMIC DNA]</scope>
    <source>
        <strain evidence="2 4">CGMCC 1.7071</strain>
    </source>
</reference>
<dbReference type="Proteomes" id="UP000183063">
    <property type="component" value="Unassembled WGS sequence"/>
</dbReference>
<dbReference type="RefSeq" id="WP_072379723.1">
    <property type="nucleotide sequence ID" value="NZ_FNXB01000037.1"/>
</dbReference>
<evidence type="ECO:0000313" key="3">
    <source>
        <dbReference type="Proteomes" id="UP000183063"/>
    </source>
</evidence>
<accession>A0A1H8TCY3</accession>
<dbReference type="STRING" id="501024.RTCCBAU85039_5144"/>
<dbReference type="EMBL" id="FOCV01000028">
    <property type="protein sequence ID" value="SEO88752.1"/>
    <property type="molecule type" value="Genomic_DNA"/>
</dbReference>
<reference evidence="3" key="1">
    <citation type="submission" date="2016-10" db="EMBL/GenBank/DDBJ databases">
        <authorList>
            <person name="Wibberg D."/>
        </authorList>
    </citation>
    <scope>NUCLEOTIDE SEQUENCE [LARGE SCALE GENOMIC DNA]</scope>
</reference>
<dbReference type="EMBL" id="FNXB01000037">
    <property type="protein sequence ID" value="SEI14795.1"/>
    <property type="molecule type" value="Genomic_DNA"/>
</dbReference>
<proteinExistence type="predicted"/>
<dbReference type="Proteomes" id="UP000198939">
    <property type="component" value="Unassembled WGS sequence"/>
</dbReference>
<sequence length="126" mass="13218">MNIVPSRVANATTASLAPADSTSRAGKLVRSGHALLPSLERGQPIGAADLRTVLMNIFGGSDAEGFWSWKDAYEAAEVAQVLFLRKFGAAITARANAPQATLAMLTKVAGLIPTHTRRSPDRGDCG</sequence>